<accession>A0A117DNT5</accession>
<dbReference type="Pfam" id="PF14376">
    <property type="entry name" value="Haem_bd"/>
    <property type="match status" value="1"/>
</dbReference>
<keyword evidence="4" id="KW-1185">Reference proteome</keyword>
<dbReference type="GO" id="GO:0009055">
    <property type="term" value="F:electron transfer activity"/>
    <property type="evidence" value="ECO:0007669"/>
    <property type="project" value="InterPro"/>
</dbReference>
<name>A0A117DNT5_9DEIO</name>
<dbReference type="InterPro" id="IPR036909">
    <property type="entry name" value="Cyt_c-like_dom_sf"/>
</dbReference>
<dbReference type="Proteomes" id="UP000056209">
    <property type="component" value="Unassembled WGS sequence"/>
</dbReference>
<evidence type="ECO:0000313" key="3">
    <source>
        <dbReference type="EMBL" id="GAQ22244.1"/>
    </source>
</evidence>
<protein>
    <recommendedName>
        <fullName evidence="2">Haem-binding domain-containing protein</fullName>
    </recommendedName>
</protein>
<dbReference type="InterPro" id="IPR025992">
    <property type="entry name" value="Haem-bd"/>
</dbReference>
<feature type="domain" description="Haem-binding" evidence="2">
    <location>
        <begin position="19"/>
        <end position="145"/>
    </location>
</feature>
<feature type="region of interest" description="Disordered" evidence="1">
    <location>
        <begin position="133"/>
        <end position="159"/>
    </location>
</feature>
<dbReference type="AlphaFoldDB" id="A0A117DNT5"/>
<dbReference type="SMART" id="SM01235">
    <property type="entry name" value="Haem_bd"/>
    <property type="match status" value="1"/>
</dbReference>
<dbReference type="SUPFAM" id="SSF46626">
    <property type="entry name" value="Cytochrome c"/>
    <property type="match status" value="1"/>
</dbReference>
<gene>
    <name evidence="3" type="ORF">DEIGR_102271</name>
</gene>
<reference evidence="4" key="1">
    <citation type="submission" date="2015-11" db="EMBL/GenBank/DDBJ databases">
        <title>Draft Genome Sequence of the Radioresistant Bacterium Deinococcus grandis, Isolated from Freshwater Fish in Japan.</title>
        <authorList>
            <person name="Satoh K."/>
            <person name="Onodera T."/>
            <person name="Omoso K."/>
            <person name="Takeda-Yano K."/>
            <person name="Katayama T."/>
            <person name="Oono Y."/>
            <person name="Narumi I."/>
        </authorList>
    </citation>
    <scope>NUCLEOTIDE SEQUENCE [LARGE SCALE GENOMIC DNA]</scope>
    <source>
        <strain evidence="4">ATCC 43672</strain>
    </source>
</reference>
<dbReference type="OrthoDB" id="196738at2"/>
<dbReference type="RefSeq" id="WP_058977262.1">
    <property type="nucleotide sequence ID" value="NZ_BCMS01000001.1"/>
</dbReference>
<proteinExistence type="predicted"/>
<evidence type="ECO:0000259" key="2">
    <source>
        <dbReference type="SMART" id="SM01235"/>
    </source>
</evidence>
<feature type="compositionally biased region" description="Basic and acidic residues" evidence="1">
    <location>
        <begin position="147"/>
        <end position="159"/>
    </location>
</feature>
<evidence type="ECO:0000313" key="4">
    <source>
        <dbReference type="Proteomes" id="UP000056209"/>
    </source>
</evidence>
<dbReference type="GO" id="GO:0020037">
    <property type="term" value="F:heme binding"/>
    <property type="evidence" value="ECO:0007669"/>
    <property type="project" value="InterPro"/>
</dbReference>
<dbReference type="EMBL" id="BCMS01000001">
    <property type="protein sequence ID" value="GAQ22244.1"/>
    <property type="molecule type" value="Genomic_DNA"/>
</dbReference>
<organism evidence="3 4">
    <name type="scientific">Deinococcus grandis</name>
    <dbReference type="NCBI Taxonomy" id="57498"/>
    <lineage>
        <taxon>Bacteria</taxon>
        <taxon>Thermotogati</taxon>
        <taxon>Deinococcota</taxon>
        <taxon>Deinococci</taxon>
        <taxon>Deinococcales</taxon>
        <taxon>Deinococcaceae</taxon>
        <taxon>Deinococcus</taxon>
    </lineage>
</organism>
<sequence>MRLNPARRPLLPRVLLGLVSLFVVAQLVPYGRAHANPTVQAQPKWDSPQTEALFTRACADCHSHATVWPWYSNVAPVSWLVQRHVDEGRSRFNVNVPGFGRDADEAAKEVRSGGMPEPTYLPMHPEARLNAQEKQQLAAGLEATFGGEREGGEAEGEGR</sequence>
<comment type="caution">
    <text evidence="3">The sequence shown here is derived from an EMBL/GenBank/DDBJ whole genome shotgun (WGS) entry which is preliminary data.</text>
</comment>
<evidence type="ECO:0000256" key="1">
    <source>
        <dbReference type="SAM" id="MobiDB-lite"/>
    </source>
</evidence>